<feature type="binding site" evidence="11">
    <location>
        <position position="28"/>
    </location>
    <ligand>
        <name>CTP</name>
        <dbReference type="ChEBI" id="CHEBI:37563"/>
    </ligand>
</feature>
<dbReference type="Pfam" id="PF12627">
    <property type="entry name" value="PolyA_pol_RNAbd"/>
    <property type="match status" value="1"/>
</dbReference>
<evidence type="ECO:0000256" key="9">
    <source>
        <dbReference type="ARBA" id="ARBA00022842"/>
    </source>
</evidence>
<keyword evidence="7 11" id="KW-0692">RNA repair</keyword>
<dbReference type="SUPFAM" id="SSF81891">
    <property type="entry name" value="Poly A polymerase C-terminal region-like"/>
    <property type="match status" value="1"/>
</dbReference>
<dbReference type="RefSeq" id="WP_072887305.1">
    <property type="nucleotide sequence ID" value="NZ_FQVW01000001.1"/>
</dbReference>
<dbReference type="GO" id="GO:0000049">
    <property type="term" value="F:tRNA binding"/>
    <property type="evidence" value="ECO:0007669"/>
    <property type="project" value="UniProtKB-UniRule"/>
</dbReference>
<proteinExistence type="inferred from homology"/>
<dbReference type="InterPro" id="IPR032810">
    <property type="entry name" value="CCA-adding_enz_C"/>
</dbReference>
<comment type="function">
    <text evidence="11">Catalyzes the addition and repair of the essential 3'-terminal CCA sequence in tRNAs without using a nucleic acid template. Adds these three nucleotides in the order of C, C, and A to the tRNA nucleotide-73, using CTP and ATP as substrates and producing inorganic pyrophosphate. tRNA 3'-terminal CCA addition is required both for tRNA processing and repair. Also involved in tRNA surveillance by mediating tandem CCA addition to generate a CCACCA at the 3' terminus of unstable tRNAs. While stable tRNAs receive only 3'-terminal CCA, unstable tRNAs are marked with CCACCA and rapidly degraded.</text>
</comment>
<dbReference type="NCBIfam" id="NF009814">
    <property type="entry name" value="PRK13299.1"/>
    <property type="match status" value="1"/>
</dbReference>
<keyword evidence="16" id="KW-1185">Reference proteome</keyword>
<comment type="catalytic activity">
    <reaction evidence="11">
        <text>a tRNA precursor + 2 CTP + ATP = a tRNA with a 3' CCA end + 3 diphosphate</text>
        <dbReference type="Rhea" id="RHEA:14433"/>
        <dbReference type="Rhea" id="RHEA-COMP:10465"/>
        <dbReference type="Rhea" id="RHEA-COMP:10468"/>
        <dbReference type="ChEBI" id="CHEBI:30616"/>
        <dbReference type="ChEBI" id="CHEBI:33019"/>
        <dbReference type="ChEBI" id="CHEBI:37563"/>
        <dbReference type="ChEBI" id="CHEBI:74896"/>
        <dbReference type="ChEBI" id="CHEBI:83071"/>
        <dbReference type="EC" id="2.7.7.72"/>
    </reaction>
</comment>
<feature type="binding site" evidence="11">
    <location>
        <position position="158"/>
    </location>
    <ligand>
        <name>ATP</name>
        <dbReference type="ChEBI" id="CHEBI:30616"/>
    </ligand>
</feature>
<feature type="domain" description="Poly A polymerase head" evidence="12">
    <location>
        <begin position="23"/>
        <end position="143"/>
    </location>
</feature>
<evidence type="ECO:0000259" key="14">
    <source>
        <dbReference type="Pfam" id="PF13735"/>
    </source>
</evidence>
<gene>
    <name evidence="11" type="primary">cca</name>
    <name evidence="15" type="ORF">SAMN05216225_1001320</name>
</gene>
<dbReference type="GO" id="GO:0001680">
    <property type="term" value="P:tRNA 3'-terminal CCA addition"/>
    <property type="evidence" value="ECO:0007669"/>
    <property type="project" value="UniProtKB-UniRule"/>
</dbReference>
<protein>
    <recommendedName>
        <fullName evidence="11">CCA-adding enzyme</fullName>
        <ecNumber evidence="11">2.7.7.72</ecNumber>
    </recommendedName>
    <alternativeName>
        <fullName evidence="11">CCA tRNA nucleotidyltransferase</fullName>
    </alternativeName>
    <alternativeName>
        <fullName evidence="11">tRNA CCA-pyrophosphorylase</fullName>
    </alternativeName>
    <alternativeName>
        <fullName evidence="11">tRNA adenylyl-/cytidylyl- transferase</fullName>
    </alternativeName>
    <alternativeName>
        <fullName evidence="11">tRNA nucleotidyltransferase</fullName>
    </alternativeName>
    <alternativeName>
        <fullName evidence="11">tRNA-NT</fullName>
    </alternativeName>
</protein>
<feature type="binding site" evidence="11">
    <location>
        <position position="31"/>
    </location>
    <ligand>
        <name>CTP</name>
        <dbReference type="ChEBI" id="CHEBI:37563"/>
    </ligand>
</feature>
<sequence length="399" mass="45850">MIPTSFHSGQEVIEKIEQHGYEAYFVGGCVRDFILGRKIGDIDIATSATPNQIQHIFSETIPVGIEHGTVIVRYKKQSFEVTTFRTDGTYSDQRHPDFIQFVSNIDEDLKRRDFTINALAMGSDGRILDLFQGQQDIKERIIRTVGDGMERFSEDPLRIIRGLRFSSQLGFQIDSDTLRAMEQTKAQLENISVERIATEVEKLFAGEHVSIGLNHLIELEIYNHLPVMNKSPEIMRKLPNINSPIHSLAELFTLLHYFSKIPIQTWVSEWKCSKKTKINAVKIGESIKYFESNGLDAWLVYDLDQELFGGFVRLIKILYPEQQLTVEQLENMSGELPIQSKRELKLNGHDVSNLFPERSKGPWINTALNLLEKAVVFKEVNNSKNELKEWLKWNLPEIN</sequence>
<dbReference type="Gene3D" id="1.10.246.80">
    <property type="match status" value="1"/>
</dbReference>
<dbReference type="PANTHER" id="PTHR46173:SF1">
    <property type="entry name" value="CCA TRNA NUCLEOTIDYLTRANSFERASE 1, MITOCHONDRIAL"/>
    <property type="match status" value="1"/>
</dbReference>
<dbReference type="GO" id="GO:0004810">
    <property type="term" value="F:CCA tRNA nucleotidyltransferase activity"/>
    <property type="evidence" value="ECO:0007669"/>
    <property type="project" value="UniProtKB-UniRule"/>
</dbReference>
<dbReference type="Gene3D" id="1.10.3090.10">
    <property type="entry name" value="cca-adding enzyme, domain 2"/>
    <property type="match status" value="1"/>
</dbReference>
<dbReference type="Pfam" id="PF13735">
    <property type="entry name" value="tRNA_NucTran2_2"/>
    <property type="match status" value="1"/>
</dbReference>
<dbReference type="OrthoDB" id="9805698at2"/>
<dbReference type="SUPFAM" id="SSF81301">
    <property type="entry name" value="Nucleotidyltransferase"/>
    <property type="match status" value="1"/>
</dbReference>
<evidence type="ECO:0000256" key="4">
    <source>
        <dbReference type="ARBA" id="ARBA00022695"/>
    </source>
</evidence>
<name>A0A1M5CNM2_9BACI</name>
<evidence type="ECO:0000256" key="1">
    <source>
        <dbReference type="ARBA" id="ARBA00001946"/>
    </source>
</evidence>
<evidence type="ECO:0000256" key="7">
    <source>
        <dbReference type="ARBA" id="ARBA00022800"/>
    </source>
</evidence>
<keyword evidence="9 11" id="KW-0460">Magnesium</keyword>
<dbReference type="STRING" id="930117.SAMN05216225_1001320"/>
<evidence type="ECO:0000256" key="8">
    <source>
        <dbReference type="ARBA" id="ARBA00022840"/>
    </source>
</evidence>
<dbReference type="InterPro" id="IPR043519">
    <property type="entry name" value="NT_sf"/>
</dbReference>
<feature type="domain" description="CCA-adding enzyme C-terminal" evidence="14">
    <location>
        <begin position="249"/>
        <end position="390"/>
    </location>
</feature>
<comment type="miscellaneous">
    <text evidence="11">A single active site specifically recognizes both ATP and CTP and is responsible for their addition.</text>
</comment>
<comment type="catalytic activity">
    <reaction evidence="11">
        <text>a tRNA with a 3' CCA end + 2 CTP + ATP = a tRNA with a 3' CCACCA end + 3 diphosphate</text>
        <dbReference type="Rhea" id="RHEA:76235"/>
        <dbReference type="Rhea" id="RHEA-COMP:10468"/>
        <dbReference type="Rhea" id="RHEA-COMP:18655"/>
        <dbReference type="ChEBI" id="CHEBI:30616"/>
        <dbReference type="ChEBI" id="CHEBI:33019"/>
        <dbReference type="ChEBI" id="CHEBI:37563"/>
        <dbReference type="ChEBI" id="CHEBI:83071"/>
        <dbReference type="ChEBI" id="CHEBI:195187"/>
    </reaction>
</comment>
<keyword evidence="10 11" id="KW-0694">RNA-binding</keyword>
<dbReference type="PANTHER" id="PTHR46173">
    <property type="entry name" value="CCA TRNA NUCLEOTIDYLTRANSFERASE 1, MITOCHONDRIAL"/>
    <property type="match status" value="1"/>
</dbReference>
<evidence type="ECO:0000259" key="12">
    <source>
        <dbReference type="Pfam" id="PF01743"/>
    </source>
</evidence>
<comment type="similarity">
    <text evidence="11">Belongs to the tRNA nucleotidyltransferase/poly(A) polymerase family. Bacterial CCA-adding enzyme type 3 subfamily.</text>
</comment>
<evidence type="ECO:0000259" key="13">
    <source>
        <dbReference type="Pfam" id="PF12627"/>
    </source>
</evidence>
<feature type="binding site" evidence="11">
    <location>
        <position position="161"/>
    </location>
    <ligand>
        <name>ATP</name>
        <dbReference type="ChEBI" id="CHEBI:30616"/>
    </ligand>
</feature>
<comment type="cofactor">
    <cofactor evidence="1 11">
        <name>Mg(2+)</name>
        <dbReference type="ChEBI" id="CHEBI:18420"/>
    </cofactor>
</comment>
<feature type="binding site" evidence="11">
    <location>
        <position position="164"/>
    </location>
    <ligand>
        <name>ATP</name>
        <dbReference type="ChEBI" id="CHEBI:30616"/>
    </ligand>
</feature>
<evidence type="ECO:0000256" key="11">
    <source>
        <dbReference type="HAMAP-Rule" id="MF_01263"/>
    </source>
</evidence>
<feature type="binding site" evidence="11">
    <location>
        <position position="164"/>
    </location>
    <ligand>
        <name>CTP</name>
        <dbReference type="ChEBI" id="CHEBI:37563"/>
    </ligand>
</feature>
<evidence type="ECO:0000256" key="6">
    <source>
        <dbReference type="ARBA" id="ARBA00022741"/>
    </source>
</evidence>
<keyword evidence="3 11" id="KW-0819">tRNA processing</keyword>
<feature type="domain" description="tRNA nucleotidyltransferase/poly(A) polymerase RNA and SrmB- binding" evidence="13">
    <location>
        <begin position="170"/>
        <end position="228"/>
    </location>
</feature>
<dbReference type="InterPro" id="IPR050264">
    <property type="entry name" value="Bact_CCA-adding_enz_type3_sf"/>
</dbReference>
<evidence type="ECO:0000256" key="10">
    <source>
        <dbReference type="ARBA" id="ARBA00022884"/>
    </source>
</evidence>
<dbReference type="HAMAP" id="MF_01263">
    <property type="entry name" value="CCA_bact_type3"/>
    <property type="match status" value="1"/>
</dbReference>
<dbReference type="GO" id="GO:0005524">
    <property type="term" value="F:ATP binding"/>
    <property type="evidence" value="ECO:0007669"/>
    <property type="project" value="UniProtKB-UniRule"/>
</dbReference>
<evidence type="ECO:0000313" key="15">
    <source>
        <dbReference type="EMBL" id="SHF56217.1"/>
    </source>
</evidence>
<dbReference type="Proteomes" id="UP000183988">
    <property type="component" value="Unassembled WGS sequence"/>
</dbReference>
<keyword evidence="6 11" id="KW-0547">Nucleotide-binding</keyword>
<feature type="binding site" evidence="11">
    <location>
        <position position="161"/>
    </location>
    <ligand>
        <name>CTP</name>
        <dbReference type="ChEBI" id="CHEBI:37563"/>
    </ligand>
</feature>
<accession>A0A1M5CNM2</accession>
<dbReference type="Gene3D" id="3.30.460.10">
    <property type="entry name" value="Beta Polymerase, domain 2"/>
    <property type="match status" value="1"/>
</dbReference>
<organism evidence="15 16">
    <name type="scientific">Ornithinibacillus halophilus</name>
    <dbReference type="NCBI Taxonomy" id="930117"/>
    <lineage>
        <taxon>Bacteria</taxon>
        <taxon>Bacillati</taxon>
        <taxon>Bacillota</taxon>
        <taxon>Bacilli</taxon>
        <taxon>Bacillales</taxon>
        <taxon>Bacillaceae</taxon>
        <taxon>Ornithinibacillus</taxon>
    </lineage>
</organism>
<feature type="binding site" evidence="11">
    <location>
        <position position="155"/>
    </location>
    <ligand>
        <name>ATP</name>
        <dbReference type="ChEBI" id="CHEBI:30616"/>
    </ligand>
</feature>
<dbReference type="GO" id="GO:0042245">
    <property type="term" value="P:RNA repair"/>
    <property type="evidence" value="ECO:0007669"/>
    <property type="project" value="UniProtKB-KW"/>
</dbReference>
<dbReference type="EMBL" id="FQVW01000001">
    <property type="protein sequence ID" value="SHF56217.1"/>
    <property type="molecule type" value="Genomic_DNA"/>
</dbReference>
<dbReference type="InterPro" id="IPR023068">
    <property type="entry name" value="CCA-adding_enz_firmicutes"/>
</dbReference>
<dbReference type="InterPro" id="IPR002646">
    <property type="entry name" value="PolA_pol_head_dom"/>
</dbReference>
<feature type="binding site" evidence="11">
    <location>
        <position position="41"/>
    </location>
    <ligand>
        <name>Mg(2+)</name>
        <dbReference type="ChEBI" id="CHEBI:18420"/>
    </ligand>
</feature>
<evidence type="ECO:0000313" key="16">
    <source>
        <dbReference type="Proteomes" id="UP000183988"/>
    </source>
</evidence>
<dbReference type="EC" id="2.7.7.72" evidence="11"/>
<dbReference type="CDD" id="cd05398">
    <property type="entry name" value="NT_ClassII-CCAase"/>
    <property type="match status" value="1"/>
</dbReference>
<dbReference type="Pfam" id="PF01743">
    <property type="entry name" value="PolyA_pol"/>
    <property type="match status" value="1"/>
</dbReference>
<evidence type="ECO:0000256" key="2">
    <source>
        <dbReference type="ARBA" id="ARBA00022679"/>
    </source>
</evidence>
<feature type="binding site" evidence="11">
    <location>
        <position position="43"/>
    </location>
    <ligand>
        <name>Mg(2+)</name>
        <dbReference type="ChEBI" id="CHEBI:18420"/>
    </ligand>
</feature>
<feature type="binding site" evidence="11">
    <location>
        <position position="155"/>
    </location>
    <ligand>
        <name>CTP</name>
        <dbReference type="ChEBI" id="CHEBI:37563"/>
    </ligand>
</feature>
<evidence type="ECO:0000256" key="5">
    <source>
        <dbReference type="ARBA" id="ARBA00022723"/>
    </source>
</evidence>
<evidence type="ECO:0000256" key="3">
    <source>
        <dbReference type="ARBA" id="ARBA00022694"/>
    </source>
</evidence>
<comment type="subunit">
    <text evidence="11">Homodimer.</text>
</comment>
<dbReference type="InterPro" id="IPR032828">
    <property type="entry name" value="PolyA_RNA-bd"/>
</dbReference>
<feature type="binding site" evidence="11">
    <location>
        <position position="158"/>
    </location>
    <ligand>
        <name>CTP</name>
        <dbReference type="ChEBI" id="CHEBI:37563"/>
    </ligand>
</feature>
<dbReference type="GO" id="GO:0160016">
    <property type="term" value="F:CCACCA tRNA nucleotidyltransferase activity"/>
    <property type="evidence" value="ECO:0007669"/>
    <property type="project" value="RHEA"/>
</dbReference>
<feature type="binding site" evidence="11">
    <location>
        <position position="28"/>
    </location>
    <ligand>
        <name>ATP</name>
        <dbReference type="ChEBI" id="CHEBI:30616"/>
    </ligand>
</feature>
<keyword evidence="2 11" id="KW-0808">Transferase</keyword>
<feature type="binding site" evidence="11">
    <location>
        <position position="112"/>
    </location>
    <ligand>
        <name>ATP</name>
        <dbReference type="ChEBI" id="CHEBI:30616"/>
    </ligand>
</feature>
<keyword evidence="5 11" id="KW-0479">Metal-binding</keyword>
<keyword evidence="4 11" id="KW-0548">Nucleotidyltransferase</keyword>
<dbReference type="AlphaFoldDB" id="A0A1M5CNM2"/>
<feature type="binding site" evidence="11">
    <location>
        <position position="31"/>
    </location>
    <ligand>
        <name>ATP</name>
        <dbReference type="ChEBI" id="CHEBI:30616"/>
    </ligand>
</feature>
<reference evidence="15 16" key="1">
    <citation type="submission" date="2016-11" db="EMBL/GenBank/DDBJ databases">
        <authorList>
            <person name="Jaros S."/>
            <person name="Januszkiewicz K."/>
            <person name="Wedrychowicz H."/>
        </authorList>
    </citation>
    <scope>NUCLEOTIDE SEQUENCE [LARGE SCALE GENOMIC DNA]</scope>
    <source>
        <strain evidence="15 16">IBRC-M 10683</strain>
    </source>
</reference>
<dbReference type="GO" id="GO:0000287">
    <property type="term" value="F:magnesium ion binding"/>
    <property type="evidence" value="ECO:0007669"/>
    <property type="project" value="UniProtKB-UniRule"/>
</dbReference>
<feature type="binding site" evidence="11">
    <location>
        <position position="112"/>
    </location>
    <ligand>
        <name>CTP</name>
        <dbReference type="ChEBI" id="CHEBI:37563"/>
    </ligand>
</feature>
<keyword evidence="8 11" id="KW-0067">ATP-binding</keyword>